<evidence type="ECO:0000256" key="5">
    <source>
        <dbReference type="ARBA" id="ARBA00023242"/>
    </source>
</evidence>
<dbReference type="GO" id="GO:0008270">
    <property type="term" value="F:zinc ion binding"/>
    <property type="evidence" value="ECO:0007669"/>
    <property type="project" value="UniProtKB-KW"/>
</dbReference>
<evidence type="ECO:0000256" key="3">
    <source>
        <dbReference type="ARBA" id="ARBA00022771"/>
    </source>
</evidence>
<evidence type="ECO:0000259" key="10">
    <source>
        <dbReference type="PROSITE" id="PS50103"/>
    </source>
</evidence>
<reference evidence="11" key="1">
    <citation type="submission" date="2015-11" db="EMBL/GenBank/DDBJ databases">
        <title>De novo transcriptome assembly of four potential Pierce s Disease insect vectors from Arizona vineyards.</title>
        <authorList>
            <person name="Tassone E.E."/>
        </authorList>
    </citation>
    <scope>NUCLEOTIDE SEQUENCE</scope>
</reference>
<keyword evidence="5" id="KW-0539">Nucleus</keyword>
<proteinExistence type="predicted"/>
<dbReference type="PANTHER" id="PTHR46527:SF1">
    <property type="entry name" value="NUCLEOPORIN NUP42"/>
    <property type="match status" value="1"/>
</dbReference>
<keyword evidence="4 9" id="KW-0862">Zinc</keyword>
<dbReference type="SMART" id="SM00356">
    <property type="entry name" value="ZnF_C3H1"/>
    <property type="match status" value="1"/>
</dbReference>
<evidence type="ECO:0000256" key="2">
    <source>
        <dbReference type="ARBA" id="ARBA00022723"/>
    </source>
</evidence>
<keyword evidence="2 9" id="KW-0479">Metal-binding</keyword>
<evidence type="ECO:0000256" key="1">
    <source>
        <dbReference type="ARBA" id="ARBA00004335"/>
    </source>
</evidence>
<protein>
    <recommendedName>
        <fullName evidence="7">Nucleoporin NUP42</fullName>
    </recommendedName>
    <alternativeName>
        <fullName evidence="8">Nucleoporin-like protein 2</fullName>
    </alternativeName>
</protein>
<gene>
    <name evidence="11" type="ORF">g.20720</name>
</gene>
<dbReference type="GO" id="GO:0031965">
    <property type="term" value="C:nuclear membrane"/>
    <property type="evidence" value="ECO:0007669"/>
    <property type="project" value="UniProtKB-SubCell"/>
</dbReference>
<evidence type="ECO:0000256" key="4">
    <source>
        <dbReference type="ARBA" id="ARBA00022833"/>
    </source>
</evidence>
<organism evidence="11">
    <name type="scientific">Graphocephala atropunctata</name>
    <dbReference type="NCBI Taxonomy" id="36148"/>
    <lineage>
        <taxon>Eukaryota</taxon>
        <taxon>Metazoa</taxon>
        <taxon>Ecdysozoa</taxon>
        <taxon>Arthropoda</taxon>
        <taxon>Hexapoda</taxon>
        <taxon>Insecta</taxon>
        <taxon>Pterygota</taxon>
        <taxon>Neoptera</taxon>
        <taxon>Paraneoptera</taxon>
        <taxon>Hemiptera</taxon>
        <taxon>Auchenorrhyncha</taxon>
        <taxon>Membracoidea</taxon>
        <taxon>Cicadellidae</taxon>
        <taxon>Cicadellinae</taxon>
        <taxon>Cicadellini</taxon>
        <taxon>Graphocephala</taxon>
    </lineage>
</organism>
<evidence type="ECO:0000256" key="8">
    <source>
        <dbReference type="ARBA" id="ARBA00042384"/>
    </source>
</evidence>
<dbReference type="Gene3D" id="4.10.1000.10">
    <property type="entry name" value="Zinc finger, CCCH-type"/>
    <property type="match status" value="1"/>
</dbReference>
<feature type="zinc finger region" description="C3H1-type" evidence="9">
    <location>
        <begin position="1"/>
        <end position="25"/>
    </location>
</feature>
<comment type="function">
    <text evidence="6">Required for the export of mRNAs containing poly(A) tails from the nucleus into the cytoplasm.</text>
</comment>
<name>A0A1B6L632_9HEMI</name>
<dbReference type="AlphaFoldDB" id="A0A1B6L632"/>
<comment type="subcellular location">
    <subcellularLocation>
        <location evidence="1">Nucleus membrane</location>
        <topology evidence="1">Peripheral membrane protein</topology>
        <orientation evidence="1">Cytoplasmic side</orientation>
    </subcellularLocation>
</comment>
<dbReference type="Pfam" id="PF00642">
    <property type="entry name" value="zf-CCCH"/>
    <property type="match status" value="1"/>
</dbReference>
<evidence type="ECO:0000256" key="9">
    <source>
        <dbReference type="PROSITE-ProRule" id="PRU00723"/>
    </source>
</evidence>
<dbReference type="EMBL" id="GEBQ01020851">
    <property type="protein sequence ID" value="JAT19126.1"/>
    <property type="molecule type" value="Transcribed_RNA"/>
</dbReference>
<evidence type="ECO:0000313" key="11">
    <source>
        <dbReference type="EMBL" id="JAT19126.1"/>
    </source>
</evidence>
<keyword evidence="3 9" id="KW-0863">Zinc-finger</keyword>
<evidence type="ECO:0000256" key="6">
    <source>
        <dbReference type="ARBA" id="ARBA00037262"/>
    </source>
</evidence>
<evidence type="ECO:0000256" key="7">
    <source>
        <dbReference type="ARBA" id="ARBA00039886"/>
    </source>
</evidence>
<dbReference type="SUPFAM" id="SSF90229">
    <property type="entry name" value="CCCH zinc finger"/>
    <property type="match status" value="1"/>
</dbReference>
<sequence length="329" mass="36890">MVVCKYFMEGYCKYGTRCKFEHVNVVNPYTRRYDSQGTADYSSGDRPIGVSIMKGGNTTFANKEFEHSFAQNTQPTSYYQNTYQQNSYQQNNYQQSSFQQASQVTPFGSKHNIQEIMQIILKDILQSEKGSQWQLSSYSPSRDLTNIPGLEDHSPEELRWECYKALQNGTLPLCQALVQQLYAHVAKINNELKKKDSAYTIVERWLREGQESFTASHTNTATSLGPTGFTDAPQFYSPAESQVRNSSFSFALPQQQPVSAQTYPSATSVFGGNPTHQPFSSAPELTPLDSSAYSSVEELTEGELEAFKADVFVFGAIPTKPPPKELCKV</sequence>
<feature type="domain" description="C3H1-type" evidence="10">
    <location>
        <begin position="1"/>
        <end position="25"/>
    </location>
</feature>
<dbReference type="InterPro" id="IPR036855">
    <property type="entry name" value="Znf_CCCH_sf"/>
</dbReference>
<dbReference type="InterPro" id="IPR000571">
    <property type="entry name" value="Znf_CCCH"/>
</dbReference>
<dbReference type="InterPro" id="IPR051767">
    <property type="entry name" value="Nucleoporin_NUP42"/>
</dbReference>
<dbReference type="PANTHER" id="PTHR46527">
    <property type="entry name" value="NUCLEOPORIN-LIKE PROTEIN 2"/>
    <property type="match status" value="1"/>
</dbReference>
<accession>A0A1B6L632</accession>
<dbReference type="PROSITE" id="PS50103">
    <property type="entry name" value="ZF_C3H1"/>
    <property type="match status" value="1"/>
</dbReference>